<evidence type="ECO:0008006" key="3">
    <source>
        <dbReference type="Google" id="ProtNLM"/>
    </source>
</evidence>
<gene>
    <name evidence="1" type="ORF">FHU31_001758</name>
</gene>
<organism evidence="1 2">
    <name type="scientific">Mycolicibacterium fluoranthenivorans</name>
    <dbReference type="NCBI Taxonomy" id="258505"/>
    <lineage>
        <taxon>Bacteria</taxon>
        <taxon>Bacillati</taxon>
        <taxon>Actinomycetota</taxon>
        <taxon>Actinomycetes</taxon>
        <taxon>Mycobacteriales</taxon>
        <taxon>Mycobacteriaceae</taxon>
        <taxon>Mycolicibacterium</taxon>
    </lineage>
</organism>
<evidence type="ECO:0000313" key="2">
    <source>
        <dbReference type="Proteomes" id="UP000547444"/>
    </source>
</evidence>
<dbReference type="EMBL" id="JAANOW010000001">
    <property type="protein sequence ID" value="NIH94802.1"/>
    <property type="molecule type" value="Genomic_DNA"/>
</dbReference>
<dbReference type="RefSeq" id="WP_263987915.1">
    <property type="nucleotide sequence ID" value="NZ_JACKUU010000015.1"/>
</dbReference>
<keyword evidence="2" id="KW-1185">Reference proteome</keyword>
<dbReference type="AlphaFoldDB" id="A0A7X5TXZ9"/>
<dbReference type="InterPro" id="IPR045596">
    <property type="entry name" value="DUF6459"/>
</dbReference>
<proteinExistence type="predicted"/>
<sequence length="172" mass="18110">MTTLPHVATQPTTPRVAMPIIDCEPPALGPVACPPPVLRRRSAAHLRPVTRADAPPPGAGTPLPPPAAGTFADHALRRVLEVIDRRRPASQLRGVLAPGLVDATAALARTPQPGGTAVLRRVGLRRASDCPDNDVSAAEVFASYTRGARVRAIAARIELVCDRWQVVALQVG</sequence>
<accession>A0A7X5TXZ9</accession>
<name>A0A7X5TXZ9_9MYCO</name>
<protein>
    <recommendedName>
        <fullName evidence="3">Alanine, arginine and proline rich protein</fullName>
    </recommendedName>
</protein>
<reference evidence="1 2" key="1">
    <citation type="submission" date="2020-03" db="EMBL/GenBank/DDBJ databases">
        <title>Sequencing the genomes of 1000 actinobacteria strains.</title>
        <authorList>
            <person name="Klenk H.-P."/>
        </authorList>
    </citation>
    <scope>NUCLEOTIDE SEQUENCE [LARGE SCALE GENOMIC DNA]</scope>
    <source>
        <strain evidence="1 2">DSM 44556</strain>
    </source>
</reference>
<comment type="caution">
    <text evidence="1">The sequence shown here is derived from an EMBL/GenBank/DDBJ whole genome shotgun (WGS) entry which is preliminary data.</text>
</comment>
<dbReference type="Pfam" id="PF20060">
    <property type="entry name" value="DUF6459"/>
    <property type="match status" value="1"/>
</dbReference>
<evidence type="ECO:0000313" key="1">
    <source>
        <dbReference type="EMBL" id="NIH94802.1"/>
    </source>
</evidence>
<dbReference type="Proteomes" id="UP000547444">
    <property type="component" value="Unassembled WGS sequence"/>
</dbReference>